<keyword evidence="2" id="KW-1185">Reference proteome</keyword>
<organism evidence="1 2">
    <name type="scientific">Sutcliffiella tianshenii</name>
    <dbReference type="NCBI Taxonomy" id="1463404"/>
    <lineage>
        <taxon>Bacteria</taxon>
        <taxon>Bacillati</taxon>
        <taxon>Bacillota</taxon>
        <taxon>Bacilli</taxon>
        <taxon>Bacillales</taxon>
        <taxon>Bacillaceae</taxon>
        <taxon>Sutcliffiella</taxon>
    </lineage>
</organism>
<dbReference type="RefSeq" id="WP_204418802.1">
    <property type="nucleotide sequence ID" value="NZ_JAFBED010000011.1"/>
</dbReference>
<proteinExistence type="predicted"/>
<comment type="caution">
    <text evidence="1">The sequence shown here is derived from an EMBL/GenBank/DDBJ whole genome shotgun (WGS) entry which is preliminary data.</text>
</comment>
<evidence type="ECO:0000313" key="1">
    <source>
        <dbReference type="EMBL" id="MBM7621860.1"/>
    </source>
</evidence>
<protein>
    <submittedName>
        <fullName evidence="1">Uncharacterized protein</fullName>
    </submittedName>
</protein>
<dbReference type="Proteomes" id="UP000737402">
    <property type="component" value="Unassembled WGS sequence"/>
</dbReference>
<evidence type="ECO:0000313" key="2">
    <source>
        <dbReference type="Proteomes" id="UP000737402"/>
    </source>
</evidence>
<reference evidence="1 2" key="1">
    <citation type="submission" date="2021-01" db="EMBL/GenBank/DDBJ databases">
        <title>Genomic Encyclopedia of Type Strains, Phase IV (KMG-IV): sequencing the most valuable type-strain genomes for metagenomic binning, comparative biology and taxonomic classification.</title>
        <authorList>
            <person name="Goeker M."/>
        </authorList>
    </citation>
    <scope>NUCLEOTIDE SEQUENCE [LARGE SCALE GENOMIC DNA]</scope>
    <source>
        <strain evidence="1 2">DSM 25879</strain>
    </source>
</reference>
<name>A0ABS2P622_9BACI</name>
<accession>A0ABS2P622</accession>
<dbReference type="EMBL" id="JAFBED010000011">
    <property type="protein sequence ID" value="MBM7621860.1"/>
    <property type="molecule type" value="Genomic_DNA"/>
</dbReference>
<gene>
    <name evidence="1" type="ORF">JOC95_003768</name>
</gene>
<sequence length="80" mass="8860">MKKAVLFNGIIISSLVGAFITRLRSDNKAQAAVKIKGNQNSRGELIYHVPEGQFYEVTKAIEWFDSEEAAVAAGYRKSAR</sequence>